<feature type="domain" description="Peptidase M15C" evidence="2">
    <location>
        <begin position="380"/>
        <end position="454"/>
    </location>
</feature>
<evidence type="ECO:0000256" key="1">
    <source>
        <dbReference type="SAM" id="SignalP"/>
    </source>
</evidence>
<keyword evidence="4" id="KW-1185">Reference proteome</keyword>
<dbReference type="SUPFAM" id="SSF55166">
    <property type="entry name" value="Hedgehog/DD-peptidase"/>
    <property type="match status" value="1"/>
</dbReference>
<feature type="signal peptide" evidence="1">
    <location>
        <begin position="1"/>
        <end position="22"/>
    </location>
</feature>
<dbReference type="InterPro" id="IPR039561">
    <property type="entry name" value="Peptidase_M15C"/>
</dbReference>
<dbReference type="InterPro" id="IPR009045">
    <property type="entry name" value="Zn_M74/Hedgehog-like"/>
</dbReference>
<dbReference type="EMBL" id="BAAAPB010000002">
    <property type="protein sequence ID" value="GAA1964349.1"/>
    <property type="molecule type" value="Genomic_DNA"/>
</dbReference>
<gene>
    <name evidence="3" type="ORF">GCM10009798_25660</name>
</gene>
<evidence type="ECO:0000313" key="3">
    <source>
        <dbReference type="EMBL" id="GAA1964349.1"/>
    </source>
</evidence>
<dbReference type="Pfam" id="PF13539">
    <property type="entry name" value="Peptidase_M15_4"/>
    <property type="match status" value="1"/>
</dbReference>
<dbReference type="Proteomes" id="UP001500571">
    <property type="component" value="Unassembled WGS sequence"/>
</dbReference>
<dbReference type="RefSeq" id="WP_344045238.1">
    <property type="nucleotide sequence ID" value="NZ_BAAAPB010000002.1"/>
</dbReference>
<organism evidence="3 4">
    <name type="scientific">Nocardioides panacihumi</name>
    <dbReference type="NCBI Taxonomy" id="400774"/>
    <lineage>
        <taxon>Bacteria</taxon>
        <taxon>Bacillati</taxon>
        <taxon>Actinomycetota</taxon>
        <taxon>Actinomycetes</taxon>
        <taxon>Propionibacteriales</taxon>
        <taxon>Nocardioidaceae</taxon>
        <taxon>Nocardioides</taxon>
    </lineage>
</organism>
<evidence type="ECO:0000259" key="2">
    <source>
        <dbReference type="Pfam" id="PF13539"/>
    </source>
</evidence>
<reference evidence="3 4" key="1">
    <citation type="journal article" date="2019" name="Int. J. Syst. Evol. Microbiol.">
        <title>The Global Catalogue of Microorganisms (GCM) 10K type strain sequencing project: providing services to taxonomists for standard genome sequencing and annotation.</title>
        <authorList>
            <consortium name="The Broad Institute Genomics Platform"/>
            <consortium name="The Broad Institute Genome Sequencing Center for Infectious Disease"/>
            <person name="Wu L."/>
            <person name="Ma J."/>
        </authorList>
    </citation>
    <scope>NUCLEOTIDE SEQUENCE [LARGE SCALE GENOMIC DNA]</scope>
    <source>
        <strain evidence="3 4">JCM 15309</strain>
    </source>
</reference>
<name>A0ABN2R6C0_9ACTN</name>
<accession>A0ABN2R6C0</accession>
<keyword evidence="1" id="KW-0732">Signal</keyword>
<comment type="caution">
    <text evidence="3">The sequence shown here is derived from an EMBL/GenBank/DDBJ whole genome shotgun (WGS) entry which is preliminary data.</text>
</comment>
<protein>
    <recommendedName>
        <fullName evidence="2">Peptidase M15C domain-containing protein</fullName>
    </recommendedName>
</protein>
<dbReference type="Gene3D" id="3.30.1380.10">
    <property type="match status" value="1"/>
</dbReference>
<proteinExistence type="predicted"/>
<feature type="chain" id="PRO_5047119679" description="Peptidase M15C domain-containing protein" evidence="1">
    <location>
        <begin position="23"/>
        <end position="474"/>
    </location>
</feature>
<sequence>MRRAIVGLIAAALGMTTTPALAEDPPALEGTSLIAAPPPATYAGQAATISFSLTTGEPPQPFADQPVTVERQHGGVWEPVGTVTTDATGAGKAAVTASRIPADNAVRFAYAGDATHAAAQVVVGIPLRRRASRVTVSGPGSVVDERASRVTVTWRADDGEGVAGRVTLQVAERAVVKKGKRRTVVWRWRTATVLTTDARGVAAYTTTPRVDTRWRALAPTLPWVTGGTSGVYQLDNRPPGLPVTLPRRAPSPKRALPVQPHAVGPGPNAVVSDIPDPVWRSMVGHTWHTGCPVGRSGLRLVRVNYWDYTGYRRRGEIVAADEVAGQVADAFSDLYLHQIPIRSMVREDRFGWSRRLHGADDYKSMQAGNTSGFNCRGVVGNTRVRSPHSYGTAFDVNTWENPYRSAQGIVPDRWWQTRSHPRVAWRSRSHVVVRIMAAHGLRWTYGLGDTQHFDAVPPGASRAIVVGCGLKVCE</sequence>
<evidence type="ECO:0000313" key="4">
    <source>
        <dbReference type="Proteomes" id="UP001500571"/>
    </source>
</evidence>